<dbReference type="EMBL" id="JACHJD010000021">
    <property type="protein sequence ID" value="MBB5108816.1"/>
    <property type="molecule type" value="Genomic_DNA"/>
</dbReference>
<evidence type="ECO:0000256" key="1">
    <source>
        <dbReference type="SAM" id="MobiDB-lite"/>
    </source>
</evidence>
<proteinExistence type="predicted"/>
<evidence type="ECO:0000313" key="2">
    <source>
        <dbReference type="EMBL" id="MBB5108816.1"/>
    </source>
</evidence>
<comment type="caution">
    <text evidence="2">The sequence shown here is derived from an EMBL/GenBank/DDBJ whole genome shotgun (WGS) entry which is preliminary data.</text>
</comment>
<protein>
    <submittedName>
        <fullName evidence="2">Uncharacterized protein</fullName>
    </submittedName>
</protein>
<feature type="compositionally biased region" description="Polar residues" evidence="1">
    <location>
        <begin position="1"/>
        <end position="14"/>
    </location>
</feature>
<evidence type="ECO:0000313" key="3">
    <source>
        <dbReference type="Proteomes" id="UP000549009"/>
    </source>
</evidence>
<reference evidence="2 3" key="1">
    <citation type="submission" date="2020-08" db="EMBL/GenBank/DDBJ databases">
        <title>Genomic Encyclopedia of Type Strains, Phase III (KMG-III): the genomes of soil and plant-associated and newly described type strains.</title>
        <authorList>
            <person name="Whitman W."/>
        </authorList>
    </citation>
    <scope>NUCLEOTIDE SEQUENCE [LARGE SCALE GENOMIC DNA]</scope>
    <source>
        <strain evidence="2 3">CECT 3146</strain>
    </source>
</reference>
<accession>A0A7W8B356</accession>
<gene>
    <name evidence="2" type="ORF">FHS40_007942</name>
</gene>
<name>A0A7W8B356_STRST</name>
<keyword evidence="3" id="KW-1185">Reference proteome</keyword>
<sequence length="83" mass="9108">MTVQKGSGSASSDSVHPRAHRPGTVSQIASRSARARPRIVGQCDPLETFGHRTKQVRRQLARVVRPTSTAEPRLAEYKLDACQ</sequence>
<feature type="region of interest" description="Disordered" evidence="1">
    <location>
        <begin position="1"/>
        <end position="38"/>
    </location>
</feature>
<dbReference type="AlphaFoldDB" id="A0A7W8B356"/>
<organism evidence="2 3">
    <name type="scientific">Streptomyces spectabilis</name>
    <dbReference type="NCBI Taxonomy" id="68270"/>
    <lineage>
        <taxon>Bacteria</taxon>
        <taxon>Bacillati</taxon>
        <taxon>Actinomycetota</taxon>
        <taxon>Actinomycetes</taxon>
        <taxon>Kitasatosporales</taxon>
        <taxon>Streptomycetaceae</taxon>
        <taxon>Streptomyces</taxon>
    </lineage>
</organism>
<dbReference type="Proteomes" id="UP000549009">
    <property type="component" value="Unassembled WGS sequence"/>
</dbReference>